<evidence type="ECO:0000313" key="1">
    <source>
        <dbReference type="EMBL" id="KAF2497623.1"/>
    </source>
</evidence>
<gene>
    <name evidence="1" type="ORF">BU16DRAFT_525263</name>
</gene>
<dbReference type="Proteomes" id="UP000799750">
    <property type="component" value="Unassembled WGS sequence"/>
</dbReference>
<protein>
    <submittedName>
        <fullName evidence="1">Uncharacterized protein</fullName>
    </submittedName>
</protein>
<proteinExistence type="predicted"/>
<sequence length="87" mass="9938">MDRNCGNFATSLTKLGLPMERPDVSAFHNSIEELVELLKKMRFDAPGDQADVFRGMFWDHIIEQPLEYLPDSVPDEFLKHMASQAAK</sequence>
<dbReference type="EMBL" id="MU004186">
    <property type="protein sequence ID" value="KAF2497623.1"/>
    <property type="molecule type" value="Genomic_DNA"/>
</dbReference>
<reference evidence="1" key="1">
    <citation type="journal article" date="2020" name="Stud. Mycol.">
        <title>101 Dothideomycetes genomes: a test case for predicting lifestyles and emergence of pathogens.</title>
        <authorList>
            <person name="Haridas S."/>
            <person name="Albert R."/>
            <person name="Binder M."/>
            <person name="Bloem J."/>
            <person name="Labutti K."/>
            <person name="Salamov A."/>
            <person name="Andreopoulos B."/>
            <person name="Baker S."/>
            <person name="Barry K."/>
            <person name="Bills G."/>
            <person name="Bluhm B."/>
            <person name="Cannon C."/>
            <person name="Castanera R."/>
            <person name="Culley D."/>
            <person name="Daum C."/>
            <person name="Ezra D."/>
            <person name="Gonzalez J."/>
            <person name="Henrissat B."/>
            <person name="Kuo A."/>
            <person name="Liang C."/>
            <person name="Lipzen A."/>
            <person name="Lutzoni F."/>
            <person name="Magnuson J."/>
            <person name="Mondo S."/>
            <person name="Nolan M."/>
            <person name="Ohm R."/>
            <person name="Pangilinan J."/>
            <person name="Park H.-J."/>
            <person name="Ramirez L."/>
            <person name="Alfaro M."/>
            <person name="Sun H."/>
            <person name="Tritt A."/>
            <person name="Yoshinaga Y."/>
            <person name="Zwiers L.-H."/>
            <person name="Turgeon B."/>
            <person name="Goodwin S."/>
            <person name="Spatafora J."/>
            <person name="Crous P."/>
            <person name="Grigoriev I."/>
        </authorList>
    </citation>
    <scope>NUCLEOTIDE SEQUENCE</scope>
    <source>
        <strain evidence="1">CBS 269.34</strain>
    </source>
</reference>
<keyword evidence="2" id="KW-1185">Reference proteome</keyword>
<evidence type="ECO:0000313" key="2">
    <source>
        <dbReference type="Proteomes" id="UP000799750"/>
    </source>
</evidence>
<dbReference type="AlphaFoldDB" id="A0A6A6R1B4"/>
<name>A0A6A6R1B4_9PEZI</name>
<accession>A0A6A6R1B4</accession>
<organism evidence="1 2">
    <name type="scientific">Lophium mytilinum</name>
    <dbReference type="NCBI Taxonomy" id="390894"/>
    <lineage>
        <taxon>Eukaryota</taxon>
        <taxon>Fungi</taxon>
        <taxon>Dikarya</taxon>
        <taxon>Ascomycota</taxon>
        <taxon>Pezizomycotina</taxon>
        <taxon>Dothideomycetes</taxon>
        <taxon>Pleosporomycetidae</taxon>
        <taxon>Mytilinidiales</taxon>
        <taxon>Mytilinidiaceae</taxon>
        <taxon>Lophium</taxon>
    </lineage>
</organism>